<evidence type="ECO:0000256" key="1">
    <source>
        <dbReference type="SAM" id="SignalP"/>
    </source>
</evidence>
<keyword evidence="1" id="KW-0732">Signal</keyword>
<sequence>MRRTLLASFAAITAVLSLGLAPSPANAAPRVSCIWYNTTTGGGLNGRTMLAVCRLGNYVGEVRGKHRNLGDHSHTGYLEIKQGTKKRTSPTVEVLPGDDYDGPWWHINENWPSGHRVCAVWVKANGSKTSGYACWTK</sequence>
<feature type="signal peptide" evidence="1">
    <location>
        <begin position="1"/>
        <end position="27"/>
    </location>
</feature>
<comment type="caution">
    <text evidence="2">The sequence shown here is derived from an EMBL/GenBank/DDBJ whole genome shotgun (WGS) entry which is preliminary data.</text>
</comment>
<evidence type="ECO:0008006" key="4">
    <source>
        <dbReference type="Google" id="ProtNLM"/>
    </source>
</evidence>
<dbReference type="EMBL" id="MEIA01000016">
    <property type="protein sequence ID" value="OJF15509.1"/>
    <property type="molecule type" value="Genomic_DNA"/>
</dbReference>
<proteinExistence type="predicted"/>
<protein>
    <recommendedName>
        <fullName evidence="4">Secreted protein</fullName>
    </recommendedName>
</protein>
<dbReference type="RefSeq" id="WP_071803366.1">
    <property type="nucleotide sequence ID" value="NZ_MEIA01000016.1"/>
</dbReference>
<accession>A0A1K0FRP0</accession>
<dbReference type="Proteomes" id="UP000182486">
    <property type="component" value="Unassembled WGS sequence"/>
</dbReference>
<evidence type="ECO:0000313" key="2">
    <source>
        <dbReference type="EMBL" id="OJF15509.1"/>
    </source>
</evidence>
<gene>
    <name evidence="2" type="ORF">BG844_03980</name>
</gene>
<evidence type="ECO:0000313" key="3">
    <source>
        <dbReference type="Proteomes" id="UP000182486"/>
    </source>
</evidence>
<keyword evidence="3" id="KW-1185">Reference proteome</keyword>
<name>A0A1K0FRP0_9ACTN</name>
<dbReference type="AlphaFoldDB" id="A0A1K0FRP0"/>
<organism evidence="2 3">
    <name type="scientific">Couchioplanes caeruleus subsp. caeruleus</name>
    <dbReference type="NCBI Taxonomy" id="56427"/>
    <lineage>
        <taxon>Bacteria</taxon>
        <taxon>Bacillati</taxon>
        <taxon>Actinomycetota</taxon>
        <taxon>Actinomycetes</taxon>
        <taxon>Micromonosporales</taxon>
        <taxon>Micromonosporaceae</taxon>
        <taxon>Couchioplanes</taxon>
    </lineage>
</organism>
<feature type="chain" id="PRO_5009663897" description="Secreted protein" evidence="1">
    <location>
        <begin position="28"/>
        <end position="137"/>
    </location>
</feature>
<reference evidence="2 3" key="1">
    <citation type="submission" date="2016-09" db="EMBL/GenBank/DDBJ databases">
        <title>Couchioplanes caeruleus draft genome sequence.</title>
        <authorList>
            <person name="Sheehan J."/>
            <person name="Caffrey P."/>
        </authorList>
    </citation>
    <scope>NUCLEOTIDE SEQUENCE [LARGE SCALE GENOMIC DNA]</scope>
    <source>
        <strain evidence="2 3">DSM 43634</strain>
    </source>
</reference>